<feature type="binding site" evidence="5">
    <location>
        <position position="334"/>
    </location>
    <ligand>
        <name>a divalent metal cation</name>
        <dbReference type="ChEBI" id="CHEBI:60240"/>
        <label>1</label>
    </ligand>
</feature>
<evidence type="ECO:0000256" key="2">
    <source>
        <dbReference type="ARBA" id="ARBA00022670"/>
    </source>
</evidence>
<feature type="binding site" evidence="5">
    <location>
        <position position="472"/>
    </location>
    <ligand>
        <name>a divalent metal cation</name>
        <dbReference type="ChEBI" id="CHEBI:60240"/>
        <label>2</label>
        <note>catalytic</note>
    </ligand>
</feature>
<dbReference type="PRINTS" id="PR00599">
    <property type="entry name" value="MAPEPTIDASE"/>
</dbReference>
<feature type="binding site" evidence="5">
    <location>
        <position position="408"/>
    </location>
    <ligand>
        <name>a divalent metal cation</name>
        <dbReference type="ChEBI" id="CHEBI:60240"/>
        <label>2</label>
        <note>catalytic</note>
    </ligand>
</feature>
<feature type="binding site" evidence="5">
    <location>
        <position position="317"/>
    </location>
    <ligand>
        <name>substrate</name>
    </ligand>
</feature>
<feature type="binding site" evidence="5">
    <location>
        <position position="345"/>
    </location>
    <ligand>
        <name>a divalent metal cation</name>
        <dbReference type="ChEBI" id="CHEBI:60240"/>
        <label>2</label>
        <note>catalytic</note>
    </ligand>
</feature>
<dbReference type="GO" id="GO:0005829">
    <property type="term" value="C:cytosol"/>
    <property type="evidence" value="ECO:0007669"/>
    <property type="project" value="TreeGrafter"/>
</dbReference>
<proteinExistence type="inferred from homology"/>
<comment type="function">
    <text evidence="6">Cotranslationally removes the N-terminal methionine from nascent proteins. The N-terminal methionine is often cleaved when the second residue in the primary sequence is small and uncharged (Met-Ala-, Cys, Gly, Pro, Ser, Thr, or Val).</text>
</comment>
<keyword evidence="4 5" id="KW-0378">Hydrolase</keyword>
<evidence type="ECO:0000259" key="7">
    <source>
        <dbReference type="Pfam" id="PF00557"/>
    </source>
</evidence>
<dbReference type="GO" id="GO:0070006">
    <property type="term" value="F:metalloaminopeptidase activity"/>
    <property type="evidence" value="ECO:0007669"/>
    <property type="project" value="UniProtKB-UniRule"/>
</dbReference>
<comment type="similarity">
    <text evidence="5">Belongs to the peptidase M24A family. Methionine aminopeptidase type 1 subfamily.</text>
</comment>
<keyword evidence="2 5" id="KW-0645">Protease</keyword>
<dbReference type="EC" id="3.4.11.18" evidence="6"/>
<dbReference type="InterPro" id="IPR036005">
    <property type="entry name" value="Creatinase/aminopeptidase-like"/>
</dbReference>
<evidence type="ECO:0000256" key="3">
    <source>
        <dbReference type="ARBA" id="ARBA00022723"/>
    </source>
</evidence>
<dbReference type="Gene3D" id="3.90.230.10">
    <property type="entry name" value="Creatinase/methionine aminopeptidase superfamily"/>
    <property type="match status" value="1"/>
</dbReference>
<evidence type="ECO:0000256" key="5">
    <source>
        <dbReference type="HAMAP-Rule" id="MF_03174"/>
    </source>
</evidence>
<dbReference type="GO" id="GO:0004239">
    <property type="term" value="F:initiator methionyl aminopeptidase activity"/>
    <property type="evidence" value="ECO:0007669"/>
    <property type="project" value="UniProtKB-UniRule"/>
</dbReference>
<dbReference type="AlphaFoldDB" id="A0A7S0KQZ2"/>
<comment type="cofactor">
    <cofactor evidence="5">
        <name>Co(2+)</name>
        <dbReference type="ChEBI" id="CHEBI:48828"/>
    </cofactor>
    <cofactor evidence="5">
        <name>Zn(2+)</name>
        <dbReference type="ChEBI" id="CHEBI:29105"/>
    </cofactor>
    <cofactor evidence="5">
        <name>Mn(2+)</name>
        <dbReference type="ChEBI" id="CHEBI:29035"/>
    </cofactor>
    <cofactor evidence="5">
        <name>Fe(2+)</name>
        <dbReference type="ChEBI" id="CHEBI:29033"/>
    </cofactor>
    <text evidence="5">Binds 2 divalent metal cations per subunit. Has a high-affinity and a low affinity metal-binding site. The true nature of the physiological cofactor is under debate. The enzyme is active with cobalt, zinc, manganese or divalent iron ions. Most likely, methionine aminopeptidases function as mononuclear Fe(2+)-metalloproteases under physiological conditions, and the catalytically relevant metal-binding site has been assigned to the histidine-containing high-affinity site.</text>
</comment>
<dbReference type="InterPro" id="IPR002467">
    <property type="entry name" value="Pept_M24A_MAP1"/>
</dbReference>
<dbReference type="NCBIfam" id="TIGR00500">
    <property type="entry name" value="met_pdase_I"/>
    <property type="match status" value="1"/>
</dbReference>
<dbReference type="PROSITE" id="PS00680">
    <property type="entry name" value="MAP_1"/>
    <property type="match status" value="1"/>
</dbReference>
<dbReference type="SUPFAM" id="SSF55920">
    <property type="entry name" value="Creatinase/aminopeptidase"/>
    <property type="match status" value="1"/>
</dbReference>
<name>A0A7S0KQZ2_MICPS</name>
<evidence type="ECO:0000313" key="8">
    <source>
        <dbReference type="EMBL" id="CAD8589939.1"/>
    </source>
</evidence>
<dbReference type="Pfam" id="PF00557">
    <property type="entry name" value="Peptidase_M24"/>
    <property type="match status" value="1"/>
</dbReference>
<accession>A0A7S0KQZ2</accession>
<reference evidence="8" key="1">
    <citation type="submission" date="2021-01" db="EMBL/GenBank/DDBJ databases">
        <authorList>
            <person name="Corre E."/>
            <person name="Pelletier E."/>
            <person name="Niang G."/>
            <person name="Scheremetjew M."/>
            <person name="Finn R."/>
            <person name="Kale V."/>
            <person name="Holt S."/>
            <person name="Cochrane G."/>
            <person name="Meng A."/>
            <person name="Brown T."/>
            <person name="Cohen L."/>
        </authorList>
    </citation>
    <scope>NUCLEOTIDE SEQUENCE</scope>
    <source>
        <strain evidence="8">CCMP494</strain>
    </source>
</reference>
<dbReference type="GO" id="GO:0006508">
    <property type="term" value="P:proteolysis"/>
    <property type="evidence" value="ECO:0007669"/>
    <property type="project" value="UniProtKB-KW"/>
</dbReference>
<feature type="binding site" evidence="5">
    <location>
        <position position="345"/>
    </location>
    <ligand>
        <name>a divalent metal cation</name>
        <dbReference type="ChEBI" id="CHEBI:60240"/>
        <label>1</label>
    </ligand>
</feature>
<feature type="binding site" evidence="5">
    <location>
        <position position="472"/>
    </location>
    <ligand>
        <name>a divalent metal cation</name>
        <dbReference type="ChEBI" id="CHEBI:60240"/>
        <label>1</label>
    </ligand>
</feature>
<protein>
    <recommendedName>
        <fullName evidence="6">Methionine aminopeptidase</fullName>
        <ecNumber evidence="6">3.4.11.18</ecNumber>
    </recommendedName>
</protein>
<dbReference type="CDD" id="cd01086">
    <property type="entry name" value="MetAP1"/>
    <property type="match status" value="1"/>
</dbReference>
<dbReference type="PANTHER" id="PTHR43330">
    <property type="entry name" value="METHIONINE AMINOPEPTIDASE"/>
    <property type="match status" value="1"/>
</dbReference>
<dbReference type="PANTHER" id="PTHR43330:SF7">
    <property type="entry name" value="METHIONINE AMINOPEPTIDASE 1"/>
    <property type="match status" value="1"/>
</dbReference>
<dbReference type="InterPro" id="IPR001714">
    <property type="entry name" value="Pept_M24_MAP"/>
</dbReference>
<evidence type="ECO:0000256" key="4">
    <source>
        <dbReference type="ARBA" id="ARBA00022801"/>
    </source>
</evidence>
<dbReference type="HAMAP" id="MF_01974">
    <property type="entry name" value="MetAP_1"/>
    <property type="match status" value="1"/>
</dbReference>
<dbReference type="GO" id="GO:0046872">
    <property type="term" value="F:metal ion binding"/>
    <property type="evidence" value="ECO:0007669"/>
    <property type="project" value="UniProtKB-UniRule"/>
</dbReference>
<evidence type="ECO:0000256" key="6">
    <source>
        <dbReference type="RuleBase" id="RU003653"/>
    </source>
</evidence>
<dbReference type="InterPro" id="IPR000994">
    <property type="entry name" value="Pept_M24"/>
</dbReference>
<comment type="catalytic activity">
    <reaction evidence="5 6">
        <text>Release of N-terminal amino acids, preferentially methionine, from peptides and arylamides.</text>
        <dbReference type="EC" id="3.4.11.18"/>
    </reaction>
</comment>
<organism evidence="8">
    <name type="scientific">Micromonas pusilla</name>
    <name type="common">Picoplanktonic green alga</name>
    <name type="synonym">Chromulina pusilla</name>
    <dbReference type="NCBI Taxonomy" id="38833"/>
    <lineage>
        <taxon>Eukaryota</taxon>
        <taxon>Viridiplantae</taxon>
        <taxon>Chlorophyta</taxon>
        <taxon>Mamiellophyceae</taxon>
        <taxon>Mamiellales</taxon>
        <taxon>Mamiellaceae</taxon>
        <taxon>Micromonas</taxon>
    </lineage>
</organism>
<evidence type="ECO:0000256" key="1">
    <source>
        <dbReference type="ARBA" id="ARBA00022438"/>
    </source>
</evidence>
<gene>
    <name evidence="8" type="ORF">MSP1404_LOCUS7343</name>
</gene>
<dbReference type="EMBL" id="HBEV01009612">
    <property type="protein sequence ID" value="CAD8589939.1"/>
    <property type="molecule type" value="Transcribed_RNA"/>
</dbReference>
<keyword evidence="3 5" id="KW-0479">Metal-binding</keyword>
<feature type="binding site" evidence="5">
    <location>
        <position position="441"/>
    </location>
    <ligand>
        <name>a divalent metal cation</name>
        <dbReference type="ChEBI" id="CHEBI:60240"/>
        <label>2</label>
        <note>catalytic</note>
    </ligand>
</feature>
<keyword evidence="1 5" id="KW-0031">Aminopeptidase</keyword>
<feature type="domain" description="Peptidase M24" evidence="7">
    <location>
        <begin position="253"/>
        <end position="479"/>
    </location>
</feature>
<sequence>MNDALRAEAAEASAAAADLLAALADSHLAATVRGDATVGALFFEAPLKGVKSLCTVLGMTKDRPAEQRFKPVAAKSRLVGVGDEESAIGCGLRSEHVEMVRGMCAAANTAEGFSALVSVALSCGTNVVRGARYTVGVDGDVACAVDDTVVNPAAPSVWAMTPKSTPENPTKDEPWMYCLSRGRARAEKMPPFGYAGPLRPYPIMTPRNPLHLRDLPPNVPVTDYYEDAEPTSEIESKQQQMTVQYKPGQIDVLRKCCQVARGALDATIRAARPGVTTEELDKICHAYITAHGGYPSPLNYYNFPKSCCTSVNEVICHGVPDARPLQSGDILNVDVTAYIYGYHGDLNETVLIGDVDDESKHLCMTAYKCLQRGIETVKPGTRYRDIGEEVTKLATQRKCSVVKSYCGHGIGTLFHCAPNIPHYAKNKAVGSMKEGHVFTIEPMINAGDWRDETWPDGWTAVTRDGKRSAQYEHTMVVTADGVEILTRRNEDSPRVFPWTEEESEGLVPGS</sequence>
<feature type="binding site" evidence="5">
    <location>
        <position position="415"/>
    </location>
    <ligand>
        <name>substrate</name>
    </ligand>
</feature>